<accession>A0A0A9CK54</accession>
<dbReference type="EMBL" id="GBRH01221934">
    <property type="protein sequence ID" value="JAD75961.1"/>
    <property type="molecule type" value="Transcribed_RNA"/>
</dbReference>
<keyword evidence="1" id="KW-0812">Transmembrane</keyword>
<protein>
    <submittedName>
        <fullName evidence="2">Uncharacterized protein</fullName>
    </submittedName>
</protein>
<reference evidence="2" key="2">
    <citation type="journal article" date="2015" name="Data Brief">
        <title>Shoot transcriptome of the giant reed, Arundo donax.</title>
        <authorList>
            <person name="Barrero R.A."/>
            <person name="Guerrero F.D."/>
            <person name="Moolhuijzen P."/>
            <person name="Goolsby J.A."/>
            <person name="Tidwell J."/>
            <person name="Bellgard S.E."/>
            <person name="Bellgard M.I."/>
        </authorList>
    </citation>
    <scope>NUCLEOTIDE SEQUENCE</scope>
    <source>
        <tissue evidence="2">Shoot tissue taken approximately 20 cm above the soil surface</tissue>
    </source>
</reference>
<keyword evidence="1" id="KW-1133">Transmembrane helix</keyword>
<evidence type="ECO:0000256" key="1">
    <source>
        <dbReference type="SAM" id="Phobius"/>
    </source>
</evidence>
<dbReference type="AlphaFoldDB" id="A0A0A9CK54"/>
<evidence type="ECO:0000313" key="2">
    <source>
        <dbReference type="EMBL" id="JAD75961.1"/>
    </source>
</evidence>
<organism evidence="2">
    <name type="scientific">Arundo donax</name>
    <name type="common">Giant reed</name>
    <name type="synonym">Donax arundinaceus</name>
    <dbReference type="NCBI Taxonomy" id="35708"/>
    <lineage>
        <taxon>Eukaryota</taxon>
        <taxon>Viridiplantae</taxon>
        <taxon>Streptophyta</taxon>
        <taxon>Embryophyta</taxon>
        <taxon>Tracheophyta</taxon>
        <taxon>Spermatophyta</taxon>
        <taxon>Magnoliopsida</taxon>
        <taxon>Liliopsida</taxon>
        <taxon>Poales</taxon>
        <taxon>Poaceae</taxon>
        <taxon>PACMAD clade</taxon>
        <taxon>Arundinoideae</taxon>
        <taxon>Arundineae</taxon>
        <taxon>Arundo</taxon>
    </lineage>
</organism>
<feature type="transmembrane region" description="Helical" evidence="1">
    <location>
        <begin position="44"/>
        <end position="61"/>
    </location>
</feature>
<name>A0A0A9CK54_ARUDO</name>
<keyword evidence="1" id="KW-0472">Membrane</keyword>
<sequence>MDSDRRSRLQLFHVFISCKSVNNDDFSQIKEENTVSIHVMSWRILYTYYYIVLFLICHSLLV</sequence>
<reference evidence="2" key="1">
    <citation type="submission" date="2014-09" db="EMBL/GenBank/DDBJ databases">
        <authorList>
            <person name="Magalhaes I.L.F."/>
            <person name="Oliveira U."/>
            <person name="Santos F.R."/>
            <person name="Vidigal T.H.D.A."/>
            <person name="Brescovit A.D."/>
            <person name="Santos A.J."/>
        </authorList>
    </citation>
    <scope>NUCLEOTIDE SEQUENCE</scope>
    <source>
        <tissue evidence="2">Shoot tissue taken approximately 20 cm above the soil surface</tissue>
    </source>
</reference>
<proteinExistence type="predicted"/>